<proteinExistence type="predicted"/>
<name>A0A8J3MXC2_9CHLR</name>
<dbReference type="EMBL" id="BNJF01000011">
    <property type="protein sequence ID" value="GHO51280.1"/>
    <property type="molecule type" value="Genomic_DNA"/>
</dbReference>
<keyword evidence="2" id="KW-1185">Reference proteome</keyword>
<accession>A0A8J3MXC2</accession>
<gene>
    <name evidence="1" type="ORF">KSX_94430</name>
</gene>
<sequence>MLPTIEVRWFCQGDLSLSIWQHFLNNTIGQEEAVEKRLDIYLALPGVEDLGIKLRGQDATPQKASDKLEIKCRQEERSLTPFTGTGKLEHWQKWGFSGEEGTSQLSSLLTENEPAWIKVEKTRCTRRYAAVSDTIVHALSPAEQSSNSCNVELTTLYARQQIWWTLGLEKVISLHGLEAAEHTLKLVAQHILTELNIDTLAVEHSYSYPKWLQKIGSCDFSNSIG</sequence>
<dbReference type="AlphaFoldDB" id="A0A8J3MXC2"/>
<comment type="caution">
    <text evidence="1">The sequence shown here is derived from an EMBL/GenBank/DDBJ whole genome shotgun (WGS) entry which is preliminary data.</text>
</comment>
<evidence type="ECO:0000313" key="1">
    <source>
        <dbReference type="EMBL" id="GHO51280.1"/>
    </source>
</evidence>
<organism evidence="1 2">
    <name type="scientific">Ktedonospora formicarum</name>
    <dbReference type="NCBI Taxonomy" id="2778364"/>
    <lineage>
        <taxon>Bacteria</taxon>
        <taxon>Bacillati</taxon>
        <taxon>Chloroflexota</taxon>
        <taxon>Ktedonobacteria</taxon>
        <taxon>Ktedonobacterales</taxon>
        <taxon>Ktedonobacteraceae</taxon>
        <taxon>Ktedonospora</taxon>
    </lineage>
</organism>
<reference evidence="1" key="1">
    <citation type="submission" date="2020-10" db="EMBL/GenBank/DDBJ databases">
        <title>Taxonomic study of unclassified bacteria belonging to the class Ktedonobacteria.</title>
        <authorList>
            <person name="Yabe S."/>
            <person name="Wang C.M."/>
            <person name="Zheng Y."/>
            <person name="Sakai Y."/>
            <person name="Cavaletti L."/>
            <person name="Monciardini P."/>
            <person name="Donadio S."/>
        </authorList>
    </citation>
    <scope>NUCLEOTIDE SEQUENCE</scope>
    <source>
        <strain evidence="1">SOSP1-1</strain>
    </source>
</reference>
<protein>
    <submittedName>
        <fullName evidence="1">Uncharacterized protein</fullName>
    </submittedName>
</protein>
<evidence type="ECO:0000313" key="2">
    <source>
        <dbReference type="Proteomes" id="UP000612362"/>
    </source>
</evidence>
<dbReference type="Proteomes" id="UP000612362">
    <property type="component" value="Unassembled WGS sequence"/>
</dbReference>
<dbReference type="RefSeq" id="WP_220200207.1">
    <property type="nucleotide sequence ID" value="NZ_BNJF01000011.1"/>
</dbReference>